<dbReference type="PANTHER" id="PTHR30250:SF10">
    <property type="entry name" value="LIPOPOLYSACCHARIDE BIOSYNTHESIS PROTEIN WZXC"/>
    <property type="match status" value="1"/>
</dbReference>
<evidence type="ECO:0000256" key="1">
    <source>
        <dbReference type="ARBA" id="ARBA00004651"/>
    </source>
</evidence>
<feature type="transmembrane region" description="Helical" evidence="7">
    <location>
        <begin position="85"/>
        <end position="108"/>
    </location>
</feature>
<evidence type="ECO:0000313" key="9">
    <source>
        <dbReference type="Proteomes" id="UP000321534"/>
    </source>
</evidence>
<dbReference type="AlphaFoldDB" id="A0A512D3N2"/>
<feature type="transmembrane region" description="Helical" evidence="7">
    <location>
        <begin position="359"/>
        <end position="381"/>
    </location>
</feature>
<keyword evidence="9" id="KW-1185">Reference proteome</keyword>
<dbReference type="Pfam" id="PF13440">
    <property type="entry name" value="Polysacc_synt_3"/>
    <property type="match status" value="1"/>
</dbReference>
<keyword evidence="5 7" id="KW-1133">Transmembrane helix</keyword>
<dbReference type="PANTHER" id="PTHR30250">
    <property type="entry name" value="PST FAMILY PREDICTED COLANIC ACID TRANSPORTER"/>
    <property type="match status" value="1"/>
</dbReference>
<evidence type="ECO:0000313" key="8">
    <source>
        <dbReference type="EMBL" id="GEO31081.1"/>
    </source>
</evidence>
<evidence type="ECO:0000256" key="2">
    <source>
        <dbReference type="ARBA" id="ARBA00007430"/>
    </source>
</evidence>
<evidence type="ECO:0000256" key="3">
    <source>
        <dbReference type="ARBA" id="ARBA00022475"/>
    </source>
</evidence>
<feature type="transmembrane region" description="Helical" evidence="7">
    <location>
        <begin position="120"/>
        <end position="138"/>
    </location>
</feature>
<gene>
    <name evidence="8" type="ORF">TAE01_28910</name>
</gene>
<organism evidence="8 9">
    <name type="scientific">Terrabacter aerolatus</name>
    <dbReference type="NCBI Taxonomy" id="422442"/>
    <lineage>
        <taxon>Bacteria</taxon>
        <taxon>Bacillati</taxon>
        <taxon>Actinomycetota</taxon>
        <taxon>Actinomycetes</taxon>
        <taxon>Micrococcales</taxon>
        <taxon>Intrasporangiaceae</taxon>
        <taxon>Terrabacter</taxon>
    </lineage>
</organism>
<comment type="similarity">
    <text evidence="2">Belongs to the polysaccharide synthase family.</text>
</comment>
<dbReference type="EMBL" id="BJYX01000016">
    <property type="protein sequence ID" value="GEO31081.1"/>
    <property type="molecule type" value="Genomic_DNA"/>
</dbReference>
<dbReference type="CDD" id="cd13127">
    <property type="entry name" value="MATE_tuaB_like"/>
    <property type="match status" value="1"/>
</dbReference>
<evidence type="ECO:0000256" key="4">
    <source>
        <dbReference type="ARBA" id="ARBA00022692"/>
    </source>
</evidence>
<feature type="transmembrane region" description="Helical" evidence="7">
    <location>
        <begin position="236"/>
        <end position="253"/>
    </location>
</feature>
<dbReference type="RefSeq" id="WP_147067503.1">
    <property type="nucleotide sequence ID" value="NZ_BAAARO010000011.1"/>
</dbReference>
<keyword evidence="3" id="KW-1003">Cell membrane</keyword>
<evidence type="ECO:0000256" key="5">
    <source>
        <dbReference type="ARBA" id="ARBA00022989"/>
    </source>
</evidence>
<protein>
    <submittedName>
        <fullName evidence="8">Lipopolysaccharide biosynthesis protein</fullName>
    </submittedName>
</protein>
<sequence>MAPTANVATSTLVAHGTKLTALAQIATQGSRLLTNIVLARLLVPDDFGVVAIALVITMLMDQFKDAGTGSALIQQETISDSLTNAVFRLNIAIGLVMTLAVFFLAAPLSSLLGSTSATPFLQAMSSVVIIGSLGHVHNSLLRRELRFGDAAWVTTISALTNAVVAIGAALIGMGAWALVLGAVTSTAAGTVTSWRLSRWRPSRSADYRSLRGIMGYSLNLFGSNLMYFAFTQADKVLISRALGTAPLGAYALAQRTVMNPMQSVGSVVSEVVFPAFSRRQDDNAAVAAGFRRMSRVVALVTFPAMAGMAAVADPLVPVLFGEQWRDLIPLVWVLGPLAAVMSVTSNSSQLLMAKGQTRWILRWGILYGVLVIGAEIVGLRWGVVGVASAYALSTLVLTPFGLALAFHFIDLRLRTFLRDLVVQAALTIAMVGAVVASNTLTRGAGWSDIAVLATGMAVGTVTYVGLVALVRPPALPEAIAALKSRRPT</sequence>
<feature type="transmembrane region" description="Helical" evidence="7">
    <location>
        <begin position="177"/>
        <end position="197"/>
    </location>
</feature>
<keyword evidence="4 7" id="KW-0812">Transmembrane</keyword>
<comment type="subcellular location">
    <subcellularLocation>
        <location evidence="1">Cell membrane</location>
        <topology evidence="1">Multi-pass membrane protein</topology>
    </subcellularLocation>
</comment>
<feature type="transmembrane region" description="Helical" evidence="7">
    <location>
        <begin position="449"/>
        <end position="470"/>
    </location>
</feature>
<feature type="transmembrane region" description="Helical" evidence="7">
    <location>
        <begin position="150"/>
        <end position="171"/>
    </location>
</feature>
<dbReference type="OrthoDB" id="9770347at2"/>
<dbReference type="GO" id="GO:0005886">
    <property type="term" value="C:plasma membrane"/>
    <property type="evidence" value="ECO:0007669"/>
    <property type="project" value="UniProtKB-SubCell"/>
</dbReference>
<feature type="transmembrane region" description="Helical" evidence="7">
    <location>
        <begin position="296"/>
        <end position="315"/>
    </location>
</feature>
<dbReference type="Proteomes" id="UP000321534">
    <property type="component" value="Unassembled WGS sequence"/>
</dbReference>
<evidence type="ECO:0000256" key="7">
    <source>
        <dbReference type="SAM" id="Phobius"/>
    </source>
</evidence>
<feature type="transmembrane region" description="Helical" evidence="7">
    <location>
        <begin position="387"/>
        <end position="408"/>
    </location>
</feature>
<dbReference type="InterPro" id="IPR050833">
    <property type="entry name" value="Poly_Biosynth_Transport"/>
</dbReference>
<feature type="transmembrane region" description="Helical" evidence="7">
    <location>
        <begin position="420"/>
        <end position="437"/>
    </location>
</feature>
<feature type="transmembrane region" description="Helical" evidence="7">
    <location>
        <begin position="327"/>
        <end position="347"/>
    </location>
</feature>
<accession>A0A512D3N2</accession>
<reference evidence="8 9" key="1">
    <citation type="submission" date="2019-07" db="EMBL/GenBank/DDBJ databases">
        <title>Whole genome shotgun sequence of Terrabacter aerolatus NBRC 106305.</title>
        <authorList>
            <person name="Hosoyama A."/>
            <person name="Uohara A."/>
            <person name="Ohji S."/>
            <person name="Ichikawa N."/>
        </authorList>
    </citation>
    <scope>NUCLEOTIDE SEQUENCE [LARGE SCALE GENOMIC DNA]</scope>
    <source>
        <strain evidence="8 9">NBRC 106305</strain>
    </source>
</reference>
<name>A0A512D3N2_9MICO</name>
<proteinExistence type="inferred from homology"/>
<feature type="transmembrane region" description="Helical" evidence="7">
    <location>
        <begin position="209"/>
        <end position="230"/>
    </location>
</feature>
<evidence type="ECO:0000256" key="6">
    <source>
        <dbReference type="ARBA" id="ARBA00023136"/>
    </source>
</evidence>
<comment type="caution">
    <text evidence="8">The sequence shown here is derived from an EMBL/GenBank/DDBJ whole genome shotgun (WGS) entry which is preliminary data.</text>
</comment>
<keyword evidence="6 7" id="KW-0472">Membrane</keyword>